<dbReference type="GO" id="GO:0012505">
    <property type="term" value="C:endomembrane system"/>
    <property type="evidence" value="ECO:0007669"/>
    <property type="project" value="UniProtKB-SubCell"/>
</dbReference>
<keyword evidence="5 17" id="KW-1133">Transmembrane helix</keyword>
<evidence type="ECO:0000256" key="1">
    <source>
        <dbReference type="ARBA" id="ARBA00000923"/>
    </source>
</evidence>
<feature type="transmembrane region" description="Helical" evidence="17">
    <location>
        <begin position="197"/>
        <end position="217"/>
    </location>
</feature>
<dbReference type="EMBL" id="CAJNOG010000243">
    <property type="protein sequence ID" value="CAF1109598.1"/>
    <property type="molecule type" value="Genomic_DNA"/>
</dbReference>
<feature type="transmembrane region" description="Helical" evidence="17">
    <location>
        <begin position="45"/>
        <end position="67"/>
    </location>
</feature>
<evidence type="ECO:0000256" key="12">
    <source>
        <dbReference type="ARBA" id="ARBA00048800"/>
    </source>
</evidence>
<comment type="caution">
    <text evidence="18">The sequence shown here is derived from an EMBL/GenBank/DDBJ whole genome shotgun (WGS) entry which is preliminary data.</text>
</comment>
<dbReference type="Pfam" id="PF04750">
    <property type="entry name" value="Far-17a_AIG1"/>
    <property type="match status" value="1"/>
</dbReference>
<keyword evidence="4 17" id="KW-0812">Transmembrane</keyword>
<reference evidence="18" key="1">
    <citation type="submission" date="2021-02" db="EMBL/GenBank/DDBJ databases">
        <authorList>
            <person name="Nowell W R."/>
        </authorList>
    </citation>
    <scope>NUCLEOTIDE SEQUENCE</scope>
</reference>
<organism evidence="18 20">
    <name type="scientific">Adineta steineri</name>
    <dbReference type="NCBI Taxonomy" id="433720"/>
    <lineage>
        <taxon>Eukaryota</taxon>
        <taxon>Metazoa</taxon>
        <taxon>Spiralia</taxon>
        <taxon>Gnathifera</taxon>
        <taxon>Rotifera</taxon>
        <taxon>Eurotatoria</taxon>
        <taxon>Bdelloidea</taxon>
        <taxon>Adinetida</taxon>
        <taxon>Adinetidae</taxon>
        <taxon>Adineta</taxon>
    </lineage>
</organism>
<dbReference type="GO" id="GO:0016020">
    <property type="term" value="C:membrane"/>
    <property type="evidence" value="ECO:0007669"/>
    <property type="project" value="InterPro"/>
</dbReference>
<dbReference type="PANTHER" id="PTHR10989">
    <property type="entry name" value="ANDROGEN-INDUCED PROTEIN 1-RELATED"/>
    <property type="match status" value="1"/>
</dbReference>
<sequence>MSIRTILGLILSIFVTGAMIWACSFEIQQIMMGELVTAAGGKYKFLTILNLHLQAIYYIICIINFFFGTDTIETGKRSFLQKLRDLIYAGAAFPIGMYVCIAFWGIYHVDRELIYPKELDGLVSPVLNHVMHTLPGVALCLENLVHYHRYPSRLLGLTLVISLFAAYTTWIHYLHHIHWLAFKVSLWVYPILNELSFTYRGLFFLGSALFGIGLYFIGEMYTLMLTSLRIDRAGRNKKKY</sequence>
<comment type="subcellular location">
    <subcellularLocation>
        <location evidence="2">Endomembrane system</location>
        <topology evidence="2">Multi-pass membrane protein</topology>
    </subcellularLocation>
</comment>
<evidence type="ECO:0000256" key="3">
    <source>
        <dbReference type="ARBA" id="ARBA00009300"/>
    </source>
</evidence>
<comment type="catalytic activity">
    <reaction evidence="9">
        <text>9-hexadecanoyloxy-octadecanoate + H2O = 9-hydroxy-octadecanoate + hexadecanoate + H(+)</text>
        <dbReference type="Rhea" id="RHEA:52052"/>
        <dbReference type="ChEBI" id="CHEBI:7896"/>
        <dbReference type="ChEBI" id="CHEBI:15377"/>
        <dbReference type="ChEBI" id="CHEBI:15378"/>
        <dbReference type="ChEBI" id="CHEBI:83670"/>
        <dbReference type="ChEBI" id="CHEBI:136286"/>
    </reaction>
    <physiologicalReaction direction="left-to-right" evidence="9">
        <dbReference type="Rhea" id="RHEA:52053"/>
    </physiologicalReaction>
</comment>
<evidence type="ECO:0000256" key="15">
    <source>
        <dbReference type="ARBA" id="ARBA00049322"/>
    </source>
</evidence>
<dbReference type="InterPro" id="IPR006838">
    <property type="entry name" value="ADTRP_AIG1"/>
</dbReference>
<evidence type="ECO:0000256" key="8">
    <source>
        <dbReference type="ARBA" id="ARBA00047427"/>
    </source>
</evidence>
<evidence type="ECO:0000256" key="6">
    <source>
        <dbReference type="ARBA" id="ARBA00023136"/>
    </source>
</evidence>
<comment type="catalytic activity">
    <reaction evidence="1">
        <text>9-(9Z-hexadecenoyloxy)-octadecanoate + H2O = (9Z)-hexadecenoate + 9-hydroxy-octadecanoate + H(+)</text>
        <dbReference type="Rhea" id="RHEA:52068"/>
        <dbReference type="ChEBI" id="CHEBI:15377"/>
        <dbReference type="ChEBI" id="CHEBI:15378"/>
        <dbReference type="ChEBI" id="CHEBI:32372"/>
        <dbReference type="ChEBI" id="CHEBI:136286"/>
        <dbReference type="ChEBI" id="CHEBI:136309"/>
    </reaction>
    <physiologicalReaction direction="left-to-right" evidence="1">
        <dbReference type="Rhea" id="RHEA:52069"/>
    </physiologicalReaction>
</comment>
<feature type="transmembrane region" description="Helical" evidence="17">
    <location>
        <begin position="154"/>
        <end position="177"/>
    </location>
</feature>
<evidence type="ECO:0000256" key="13">
    <source>
        <dbReference type="ARBA" id="ARBA00049221"/>
    </source>
</evidence>
<dbReference type="PANTHER" id="PTHR10989:SF16">
    <property type="entry name" value="AT02829P-RELATED"/>
    <property type="match status" value="1"/>
</dbReference>
<evidence type="ECO:0000313" key="19">
    <source>
        <dbReference type="EMBL" id="CAF3754440.1"/>
    </source>
</evidence>
<dbReference type="Proteomes" id="UP000663844">
    <property type="component" value="Unassembled WGS sequence"/>
</dbReference>
<evidence type="ECO:0000256" key="4">
    <source>
        <dbReference type="ARBA" id="ARBA00022692"/>
    </source>
</evidence>
<evidence type="ECO:0008006" key="21">
    <source>
        <dbReference type="Google" id="ProtNLM"/>
    </source>
</evidence>
<evidence type="ECO:0000256" key="14">
    <source>
        <dbReference type="ARBA" id="ARBA00049296"/>
    </source>
</evidence>
<dbReference type="Proteomes" id="UP000663845">
    <property type="component" value="Unassembled WGS sequence"/>
</dbReference>
<dbReference type="AlphaFoldDB" id="A0A814PRM2"/>
<evidence type="ECO:0000256" key="11">
    <source>
        <dbReference type="ARBA" id="ARBA00048701"/>
    </source>
</evidence>
<evidence type="ECO:0000256" key="9">
    <source>
        <dbReference type="ARBA" id="ARBA00047863"/>
    </source>
</evidence>
<comment type="catalytic activity">
    <reaction evidence="12">
        <text>9-(9Z-octadecenoyloxy)-octadecanoate + H2O = 9-hydroxy-octadecanoate + (9Z)-octadecenoate + H(+)</text>
        <dbReference type="Rhea" id="RHEA:52048"/>
        <dbReference type="ChEBI" id="CHEBI:15377"/>
        <dbReference type="ChEBI" id="CHEBI:15378"/>
        <dbReference type="ChEBI" id="CHEBI:30823"/>
        <dbReference type="ChEBI" id="CHEBI:136282"/>
        <dbReference type="ChEBI" id="CHEBI:136286"/>
    </reaction>
    <physiologicalReaction direction="left-to-right" evidence="12">
        <dbReference type="Rhea" id="RHEA:52049"/>
    </physiologicalReaction>
</comment>
<comment type="catalytic activity">
    <reaction evidence="16">
        <text>12-(9Z-hexadecenoyloxy)-octadecanoate + H2O = 12-hydroxyoctadecanoate + (9Z)-hexadecenoate + H(+)</text>
        <dbReference type="Rhea" id="RHEA:52072"/>
        <dbReference type="ChEBI" id="CHEBI:15377"/>
        <dbReference type="ChEBI" id="CHEBI:15378"/>
        <dbReference type="ChEBI" id="CHEBI:32372"/>
        <dbReference type="ChEBI" id="CHEBI:84201"/>
        <dbReference type="ChEBI" id="CHEBI:136312"/>
    </reaction>
    <physiologicalReaction direction="left-to-right" evidence="16">
        <dbReference type="Rhea" id="RHEA:52073"/>
    </physiologicalReaction>
</comment>
<protein>
    <recommendedName>
        <fullName evidence="21">Androgen-induced gene 1 protein</fullName>
    </recommendedName>
</protein>
<feature type="transmembrane region" description="Helical" evidence="17">
    <location>
        <begin position="6"/>
        <end position="25"/>
    </location>
</feature>
<comment type="catalytic activity">
    <reaction evidence="7">
        <text>12-hexadecanoyloxy-octadecanoate + H2O = 12-hydroxyoctadecanoate + hexadecanoate + H(+)</text>
        <dbReference type="Rhea" id="RHEA:52056"/>
        <dbReference type="ChEBI" id="CHEBI:7896"/>
        <dbReference type="ChEBI" id="CHEBI:15377"/>
        <dbReference type="ChEBI" id="CHEBI:15378"/>
        <dbReference type="ChEBI" id="CHEBI:83677"/>
        <dbReference type="ChEBI" id="CHEBI:84201"/>
    </reaction>
    <physiologicalReaction direction="left-to-right" evidence="7">
        <dbReference type="Rhea" id="RHEA:52057"/>
    </physiologicalReaction>
</comment>
<comment type="catalytic activity">
    <reaction evidence="13">
        <text>9-octadecanoyloxy-octadecanoate + H2O = 9-hydroxy-octadecanoate + octadecanoate + H(+)</text>
        <dbReference type="Rhea" id="RHEA:52096"/>
        <dbReference type="ChEBI" id="CHEBI:15377"/>
        <dbReference type="ChEBI" id="CHEBI:15378"/>
        <dbReference type="ChEBI" id="CHEBI:25629"/>
        <dbReference type="ChEBI" id="CHEBI:136286"/>
        <dbReference type="ChEBI" id="CHEBI:136373"/>
    </reaction>
    <physiologicalReaction direction="left-to-right" evidence="13">
        <dbReference type="Rhea" id="RHEA:52097"/>
    </physiologicalReaction>
</comment>
<evidence type="ECO:0000313" key="18">
    <source>
        <dbReference type="EMBL" id="CAF1109598.1"/>
    </source>
</evidence>
<comment type="catalytic activity">
    <reaction evidence="15">
        <text>13-(9Z-hexadecenoyloxy)-octadecanoate + H2O = 13-hydroxy-octadecanoate + (9Z)-hexadecenoate + H(+)</text>
        <dbReference type="Rhea" id="RHEA:52076"/>
        <dbReference type="ChEBI" id="CHEBI:15377"/>
        <dbReference type="ChEBI" id="CHEBI:15378"/>
        <dbReference type="ChEBI" id="CHEBI:32372"/>
        <dbReference type="ChEBI" id="CHEBI:136304"/>
        <dbReference type="ChEBI" id="CHEBI:136315"/>
    </reaction>
    <physiologicalReaction direction="left-to-right" evidence="15">
        <dbReference type="Rhea" id="RHEA:52077"/>
    </physiologicalReaction>
</comment>
<comment type="catalytic activity">
    <reaction evidence="10">
        <text>12-octadecanoyloxy-octadecanoate + H2O = 12-hydroxyoctadecanoate + octadecanoate + H(+)</text>
        <dbReference type="Rhea" id="RHEA:52080"/>
        <dbReference type="ChEBI" id="CHEBI:15377"/>
        <dbReference type="ChEBI" id="CHEBI:15378"/>
        <dbReference type="ChEBI" id="CHEBI:25629"/>
        <dbReference type="ChEBI" id="CHEBI:84201"/>
        <dbReference type="ChEBI" id="CHEBI:136330"/>
    </reaction>
    <physiologicalReaction direction="left-to-right" evidence="10">
        <dbReference type="Rhea" id="RHEA:52081"/>
    </physiologicalReaction>
</comment>
<evidence type="ECO:0000256" key="16">
    <source>
        <dbReference type="ARBA" id="ARBA00049428"/>
    </source>
</evidence>
<evidence type="ECO:0000256" key="7">
    <source>
        <dbReference type="ARBA" id="ARBA00047368"/>
    </source>
</evidence>
<dbReference type="EMBL" id="CAJOAZ010001039">
    <property type="protein sequence ID" value="CAF3754440.1"/>
    <property type="molecule type" value="Genomic_DNA"/>
</dbReference>
<evidence type="ECO:0000256" key="5">
    <source>
        <dbReference type="ARBA" id="ARBA00022989"/>
    </source>
</evidence>
<proteinExistence type="inferred from homology"/>
<keyword evidence="6 17" id="KW-0472">Membrane</keyword>
<gene>
    <name evidence="18" type="ORF">JYZ213_LOCUS21848</name>
    <name evidence="19" type="ORF">OXD698_LOCUS15647</name>
</gene>
<evidence type="ECO:0000256" key="17">
    <source>
        <dbReference type="SAM" id="Phobius"/>
    </source>
</evidence>
<evidence type="ECO:0000256" key="10">
    <source>
        <dbReference type="ARBA" id="ARBA00048680"/>
    </source>
</evidence>
<evidence type="ECO:0000313" key="20">
    <source>
        <dbReference type="Proteomes" id="UP000663845"/>
    </source>
</evidence>
<comment type="catalytic activity">
    <reaction evidence="14">
        <text>13-(9Z-octadecenoyloxy)-octadecanoate + H2O = 13-hydroxy-octadecanoate + (9Z)-octadecenoate + H(+)</text>
        <dbReference type="Rhea" id="RHEA:52064"/>
        <dbReference type="ChEBI" id="CHEBI:15377"/>
        <dbReference type="ChEBI" id="CHEBI:15378"/>
        <dbReference type="ChEBI" id="CHEBI:30823"/>
        <dbReference type="ChEBI" id="CHEBI:136303"/>
        <dbReference type="ChEBI" id="CHEBI:136304"/>
    </reaction>
    <physiologicalReaction direction="left-to-right" evidence="14">
        <dbReference type="Rhea" id="RHEA:52065"/>
    </physiologicalReaction>
</comment>
<comment type="similarity">
    <text evidence="3">Belongs to the AIG1 family.</text>
</comment>
<accession>A0A814PRM2</accession>
<feature type="transmembrane region" description="Helical" evidence="17">
    <location>
        <begin position="87"/>
        <end position="107"/>
    </location>
</feature>
<name>A0A814PRM2_9BILA</name>
<comment type="catalytic activity">
    <reaction evidence="11">
        <text>12-(9Z-octadecenoyloxy)-octadecanoate + H2O = 12-hydroxyoctadecanoate + (9Z)-octadecenoate + H(+)</text>
        <dbReference type="Rhea" id="RHEA:52060"/>
        <dbReference type="ChEBI" id="CHEBI:15377"/>
        <dbReference type="ChEBI" id="CHEBI:15378"/>
        <dbReference type="ChEBI" id="CHEBI:30823"/>
        <dbReference type="ChEBI" id="CHEBI:84201"/>
        <dbReference type="ChEBI" id="CHEBI:136302"/>
    </reaction>
    <physiologicalReaction direction="left-to-right" evidence="11">
        <dbReference type="Rhea" id="RHEA:52061"/>
    </physiologicalReaction>
</comment>
<evidence type="ECO:0000256" key="2">
    <source>
        <dbReference type="ARBA" id="ARBA00004127"/>
    </source>
</evidence>
<comment type="catalytic activity">
    <reaction evidence="8">
        <text>13-octadecanoyloxy-octadecanoate + H2O = 13-hydroxy-octadecanoate + octadecanoate + H(+)</text>
        <dbReference type="Rhea" id="RHEA:52084"/>
        <dbReference type="ChEBI" id="CHEBI:15377"/>
        <dbReference type="ChEBI" id="CHEBI:15378"/>
        <dbReference type="ChEBI" id="CHEBI:25629"/>
        <dbReference type="ChEBI" id="CHEBI:136304"/>
        <dbReference type="ChEBI" id="CHEBI:136335"/>
    </reaction>
    <physiologicalReaction direction="left-to-right" evidence="8">
        <dbReference type="Rhea" id="RHEA:52085"/>
    </physiologicalReaction>
</comment>